<dbReference type="SMART" id="SM00184">
    <property type="entry name" value="RING"/>
    <property type="match status" value="1"/>
</dbReference>
<evidence type="ECO:0000313" key="2">
    <source>
        <dbReference type="EMBL" id="QHS99796.1"/>
    </source>
</evidence>
<dbReference type="EMBL" id="MN739347">
    <property type="protein sequence ID" value="QHS99796.1"/>
    <property type="molecule type" value="Genomic_DNA"/>
</dbReference>
<protein>
    <recommendedName>
        <fullName evidence="1">RING-type domain-containing protein</fullName>
    </recommendedName>
</protein>
<accession>A0A6C0C627</accession>
<organism evidence="2">
    <name type="scientific">viral metagenome</name>
    <dbReference type="NCBI Taxonomy" id="1070528"/>
    <lineage>
        <taxon>unclassified sequences</taxon>
        <taxon>metagenomes</taxon>
        <taxon>organismal metagenomes</taxon>
    </lineage>
</organism>
<dbReference type="SUPFAM" id="SSF57850">
    <property type="entry name" value="RING/U-box"/>
    <property type="match status" value="1"/>
</dbReference>
<dbReference type="Pfam" id="PF13639">
    <property type="entry name" value="zf-RING_2"/>
    <property type="match status" value="1"/>
</dbReference>
<dbReference type="AlphaFoldDB" id="A0A6C0C627"/>
<proteinExistence type="predicted"/>
<dbReference type="InterPro" id="IPR013083">
    <property type="entry name" value="Znf_RING/FYVE/PHD"/>
</dbReference>
<dbReference type="InterPro" id="IPR001841">
    <property type="entry name" value="Znf_RING"/>
</dbReference>
<dbReference type="Gene3D" id="3.30.40.10">
    <property type="entry name" value="Zinc/RING finger domain, C3HC4 (zinc finger)"/>
    <property type="match status" value="1"/>
</dbReference>
<name>A0A6C0C627_9ZZZZ</name>
<evidence type="ECO:0000259" key="1">
    <source>
        <dbReference type="PROSITE" id="PS50089"/>
    </source>
</evidence>
<dbReference type="PROSITE" id="PS50089">
    <property type="entry name" value="ZF_RING_2"/>
    <property type="match status" value="1"/>
</dbReference>
<reference evidence="2" key="1">
    <citation type="journal article" date="2020" name="Nature">
        <title>Giant virus diversity and host interactions through global metagenomics.</title>
        <authorList>
            <person name="Schulz F."/>
            <person name="Roux S."/>
            <person name="Paez-Espino D."/>
            <person name="Jungbluth S."/>
            <person name="Walsh D.A."/>
            <person name="Denef V.J."/>
            <person name="McMahon K.D."/>
            <person name="Konstantinidis K.T."/>
            <person name="Eloe-Fadrosh E.A."/>
            <person name="Kyrpides N.C."/>
            <person name="Woyke T."/>
        </authorList>
    </citation>
    <scope>NUCLEOTIDE SEQUENCE</scope>
    <source>
        <strain evidence="2">GVMAG-M-3300020187-37</strain>
    </source>
</reference>
<feature type="domain" description="RING-type" evidence="1">
    <location>
        <begin position="4"/>
        <end position="52"/>
    </location>
</feature>
<sequence>MVICAICYEDDNNKSVVKLHCGHKFHVPCFKKIINHADKNNHENMITCPYCRSEIKTIQNKCLNKLLKNLYIKIQNIQTIRRGYGFYTHILYGLIQNDCSEKIRKYPDILRFNTYQNYLC</sequence>